<keyword evidence="1" id="KW-0433">Leucine-rich repeat</keyword>
<evidence type="ECO:0000313" key="5">
    <source>
        <dbReference type="Proteomes" id="UP001642360"/>
    </source>
</evidence>
<gene>
    <name evidence="4" type="ORF">ILEXP_LOCUS20538</name>
</gene>
<reference evidence="4 5" key="1">
    <citation type="submission" date="2024-02" db="EMBL/GenBank/DDBJ databases">
        <authorList>
            <person name="Vignale AGUSTIN F."/>
            <person name="Sosa J E."/>
            <person name="Modenutti C."/>
        </authorList>
    </citation>
    <scope>NUCLEOTIDE SEQUENCE [LARGE SCALE GENOMIC DNA]</scope>
</reference>
<organism evidence="4 5">
    <name type="scientific">Ilex paraguariensis</name>
    <name type="common">yerba mate</name>
    <dbReference type="NCBI Taxonomy" id="185542"/>
    <lineage>
        <taxon>Eukaryota</taxon>
        <taxon>Viridiplantae</taxon>
        <taxon>Streptophyta</taxon>
        <taxon>Embryophyta</taxon>
        <taxon>Tracheophyta</taxon>
        <taxon>Spermatophyta</taxon>
        <taxon>Magnoliopsida</taxon>
        <taxon>eudicotyledons</taxon>
        <taxon>Gunneridae</taxon>
        <taxon>Pentapetalae</taxon>
        <taxon>asterids</taxon>
        <taxon>campanulids</taxon>
        <taxon>Aquifoliales</taxon>
        <taxon>Aquifoliaceae</taxon>
        <taxon>Ilex</taxon>
    </lineage>
</organism>
<proteinExistence type="predicted"/>
<keyword evidence="5" id="KW-1185">Reference proteome</keyword>
<dbReference type="GO" id="GO:0006952">
    <property type="term" value="P:defense response"/>
    <property type="evidence" value="ECO:0007669"/>
    <property type="project" value="UniProtKB-KW"/>
</dbReference>
<dbReference type="AlphaFoldDB" id="A0ABC8SAX6"/>
<sequence length="244" mass="27849">MGLKNVRNSEDARSANLNKKHNLRALSLNWDDDITKDNLPDNVEEILDGLQPHPNLKELTIRSYPGLKFPNLMDNLSALKCLEVRCCPNLEHLPRGLKNLVTLERLELSNCDSLTSLPATGLQGLSSLTSLSIINCKKLSCLSDGVKYLTALQDLYINGCPEMMSWPEDIQHLNRLRSLRIWSCPNLLYLPDGLRCLHKLKTLEIEDCQHLERRCKKDIGEDWPKIAHVPQILIHHLIWNPHTC</sequence>
<evidence type="ECO:0000259" key="3">
    <source>
        <dbReference type="Pfam" id="PF25019"/>
    </source>
</evidence>
<protein>
    <recommendedName>
        <fullName evidence="3">R13L1/DRL21-like LRR repeat region domain-containing protein</fullName>
    </recommendedName>
</protein>
<evidence type="ECO:0000313" key="4">
    <source>
        <dbReference type="EMBL" id="CAK9152319.1"/>
    </source>
</evidence>
<dbReference type="SUPFAM" id="SSF52047">
    <property type="entry name" value="RNI-like"/>
    <property type="match status" value="1"/>
</dbReference>
<evidence type="ECO:0000256" key="1">
    <source>
        <dbReference type="ARBA" id="ARBA00022614"/>
    </source>
</evidence>
<dbReference type="Proteomes" id="UP001642360">
    <property type="component" value="Unassembled WGS sequence"/>
</dbReference>
<dbReference type="InterPro" id="IPR056789">
    <property type="entry name" value="LRR_R13L1-DRL21"/>
</dbReference>
<comment type="caution">
    <text evidence="4">The sequence shown here is derived from an EMBL/GenBank/DDBJ whole genome shotgun (WGS) entry which is preliminary data.</text>
</comment>
<accession>A0ABC8SAX6</accession>
<dbReference type="Pfam" id="PF25019">
    <property type="entry name" value="LRR_R13L1-DRL21"/>
    <property type="match status" value="1"/>
</dbReference>
<dbReference type="PANTHER" id="PTHR36766:SF40">
    <property type="entry name" value="DISEASE RESISTANCE PROTEIN RGA3"/>
    <property type="match status" value="1"/>
</dbReference>
<dbReference type="EMBL" id="CAUOFW020002258">
    <property type="protein sequence ID" value="CAK9152319.1"/>
    <property type="molecule type" value="Genomic_DNA"/>
</dbReference>
<keyword evidence="2" id="KW-0611">Plant defense</keyword>
<evidence type="ECO:0000256" key="2">
    <source>
        <dbReference type="ARBA" id="ARBA00022821"/>
    </source>
</evidence>
<dbReference type="Gene3D" id="3.80.10.10">
    <property type="entry name" value="Ribonuclease Inhibitor"/>
    <property type="match status" value="2"/>
</dbReference>
<dbReference type="InterPro" id="IPR032675">
    <property type="entry name" value="LRR_dom_sf"/>
</dbReference>
<dbReference type="PANTHER" id="PTHR36766">
    <property type="entry name" value="PLANT BROAD-SPECTRUM MILDEW RESISTANCE PROTEIN RPW8"/>
    <property type="match status" value="1"/>
</dbReference>
<name>A0ABC8SAX6_9AQUA</name>
<feature type="domain" description="R13L1/DRL21-like LRR repeat region" evidence="3">
    <location>
        <begin position="2"/>
        <end position="111"/>
    </location>
</feature>